<proteinExistence type="predicted"/>
<dbReference type="InterPro" id="IPR036709">
    <property type="entry name" value="Autotransporte_beta_dom_sf"/>
</dbReference>
<accession>A0ABU3NA17</accession>
<comment type="caution">
    <text evidence="3">The sequence shown here is derived from an EMBL/GenBank/DDBJ whole genome shotgun (WGS) entry which is preliminary data.</text>
</comment>
<dbReference type="PROSITE" id="PS51208">
    <property type="entry name" value="AUTOTRANSPORTER"/>
    <property type="match status" value="1"/>
</dbReference>
<dbReference type="EMBL" id="JALMLT010000004">
    <property type="protein sequence ID" value="MDT8760235.1"/>
    <property type="molecule type" value="Genomic_DNA"/>
</dbReference>
<dbReference type="Gene3D" id="2.40.128.130">
    <property type="entry name" value="Autotransporter beta-domain"/>
    <property type="match status" value="1"/>
</dbReference>
<dbReference type="InterPro" id="IPR012332">
    <property type="entry name" value="Autotransporter_pectin_lyase_C"/>
</dbReference>
<dbReference type="Gene3D" id="2.160.20.20">
    <property type="match status" value="1"/>
</dbReference>
<dbReference type="SMART" id="SM00869">
    <property type="entry name" value="Autotransporter"/>
    <property type="match status" value="1"/>
</dbReference>
<keyword evidence="1" id="KW-0732">Signal</keyword>
<name>A0ABU3NA17_9SPHN</name>
<organism evidence="3">
    <name type="scientific">Sphingomonas psychrotolerans</name>
    <dbReference type="NCBI Taxonomy" id="1327635"/>
    <lineage>
        <taxon>Bacteria</taxon>
        <taxon>Pseudomonadati</taxon>
        <taxon>Pseudomonadota</taxon>
        <taxon>Alphaproteobacteria</taxon>
        <taxon>Sphingomonadales</taxon>
        <taxon>Sphingomonadaceae</taxon>
        <taxon>Sphingomonas</taxon>
    </lineage>
</organism>
<dbReference type="SUPFAM" id="SSF103515">
    <property type="entry name" value="Autotransporter"/>
    <property type="match status" value="1"/>
</dbReference>
<dbReference type="SMART" id="SM00710">
    <property type="entry name" value="PbH1"/>
    <property type="match status" value="14"/>
</dbReference>
<evidence type="ECO:0000256" key="1">
    <source>
        <dbReference type="ARBA" id="ARBA00022729"/>
    </source>
</evidence>
<gene>
    <name evidence="3" type="ORF">MZO42_16160</name>
</gene>
<sequence>MGYEKNTAGRAGKLVAPAGRRLGRRALGGMLLAGSALGCSLLPDHASAQAIRETANDGSPIVIDSGAISVPDGVGIFASTTGPITVTSGAVYTWSAQGHGIETQGGAGPVAIDSGIVETNGASAYGIRATTTGGRVTIVSDQIRAGGSGEVFGISAITAGGDIAIESGTTSAIGGGPSTARGINANSGGGDITIHAGATTGHTRAIFTTTLFSGPELGFTAGNTLITSESATGTGGNAIIGQGYSVDLTSGWAEGTANSAFSAATIYVSAGKGGAVVRADETVGHGYGQYGVQALSTGNLVIDSNSVVTDGAFGNGITAAGAAAITVDSGTIATAGQNSTGILVDGYTAYTAEPVKVTSGAITTAGNNSNGIFVASFDGTSGVTGDITIDSGTIQTGGSLSHGVVVGEAADPGYQFRAPSPHAGTGTLTITSDSIVADGAGARGIVLDHAGAINLTSGAIEAQAGGIYMWAGSTVDITSDTLFTRGGPGVVVYGQSGDVRLDAGTTEVGADGDAGIYVETTSGDIAITADRTATNGIQPVSGFTADGISGVSSQGGNVSIDSGTLSVKGNVAFGIYGSTTGTVSITSDQIATSGLQGTAIWAGGSSGVTIDSGSIVTSGNDALGIRARSANGDVAITSDLIRTSGNGATGIFVPTSVGGGAIMAGDIAIHSGTIQTSGTNASGIVVANVASPAFGLRAAQGGTGALSITSDAITTSGAGSWGIGVDHSGPIRIQSGTIATGETGGGAGIYVWAGDTVDISSGSITAPNGPGIVVYGGAGDVTIGSGTTLVGAGGDVGVFARTTTGDVAITAGTTTTTRLDILNGQFTADGVTGISVGGGNVSIVADVTSVAGASAWGVTASTSGTAAITSNKVTTAGADGVGIYGRGDTGGVAITSGDVTTSGARGHGIQAVATTGALTVTSNGTVAVAGSGAAGVHARSGSGGIDVAVNAVTATGGGANAVDLASSGGGDIALDVNGAVSVAGTGQFAGALLNGSGDLTVTVAAAGSLAGSGSGLVAQRGALVLDNAGTIRGDGTRANISAVPEAGVRVQSSAVIQNSGTISGHDYGIVTTQLGTPNPAGGTSFAWFSQDTQLTNSGTIRGDNDDGVALYGGGTVRNSGRIEGLAGATADGIQLQWYPGVDSGRAQIGTIVNAAGGQISGARYGIILAGGGTIDNAGTIEGGTTGVVLVSQNFAGKTGNLTNSGTIQSRDGSGVLIDLASASLVNSGRIDAGNLGVDAKGDLSLTNSGVIVSAGYAVQSANALQLDNSGSITSNGGSAIVAEQGGTIVNRGTILGADTAITAGGATLLDNAGRIESTNGLAAALSGADDRLILRTGSSIAGTVDGDAGRDGVTLIGSSAQPVAGQTIGRLANFETLAATSGYWSTSGYVGTFESVTIGADAALQVNEVPGSGGDSAIATQSVRNDGLLVLNFASDVLIDAESPLAVTGTGALLLTGTGTVGVATDTLTHTGGTIVANGALQLTGSMAGDIRTSGNGVFVLGDGGTSGSFTGDLVNDGTFVYARSDSYSFIGDFSGSGLLEKRGAGVLTFDGDYKFVGTTSILGGSVKFTGQIDPTTEFDLTGGSLDLGGTDQTIGGLSGTAQSGINLDGSRLTVDQDDNSVFAGTITGSGGLTLTGGGQLNLTGNSSYTGTTAIEDGTLKVNGAIVSSVLLGSGGTLGGNGRVGSTTVNGGRIGPGNSIGRLTVSGNLAFGAGAVYEVEANAAGAADRIDVTGGTSIASTATVQVLAENGNYNPRTDYTILTSAGGISGTFGSVTSNLAFLTPRLRYAPNAITLSLYRNDVQFAAVAETANQGAVANAVQSLGIGNAVYEGVLVQSAAMARNSYDSLSGEIYATTSAALTNDARLVRDALLASAPGEEAAGIFPIASATASWGSVDAARGVAGADLDHKGLIVGAGYAGQGISFGLAGTVSKSDQDVDARTSNASAESWGLAGILGYAEGGLKVQVGATFAWHRVHTSRAVDFGAGATAQRGQYDASTRQFYGSVSYDVVDGPLDLAPFVRLATVRVHSDAFAEAGSAAALSVGAAEQQSTFLTLGADARLPLGSSVAVKAGAGWQHGWGDLAATIDNRFAGGASAFEIVGARLPEDAAVVDLGLEADVGPVRVGASWVGSFGSQWQDHGARATVSIRF</sequence>
<dbReference type="InterPro" id="IPR006626">
    <property type="entry name" value="PbH1"/>
</dbReference>
<protein>
    <recommendedName>
        <fullName evidence="2">Autotransporter domain-containing protein</fullName>
    </recommendedName>
</protein>
<evidence type="ECO:0000259" key="2">
    <source>
        <dbReference type="PROSITE" id="PS51208"/>
    </source>
</evidence>
<dbReference type="SUPFAM" id="SSF51126">
    <property type="entry name" value="Pectin lyase-like"/>
    <property type="match status" value="1"/>
</dbReference>
<dbReference type="InterPro" id="IPR011050">
    <property type="entry name" value="Pectin_lyase_fold/virulence"/>
</dbReference>
<evidence type="ECO:0000313" key="3">
    <source>
        <dbReference type="EMBL" id="MDT8760235.1"/>
    </source>
</evidence>
<dbReference type="InterPro" id="IPR013425">
    <property type="entry name" value="Autotrns_rpt"/>
</dbReference>
<reference evidence="3" key="1">
    <citation type="submission" date="2022-04" db="EMBL/GenBank/DDBJ databases">
        <title>Tomato heritable bacteria conferring resistance against bacterial wilt.</title>
        <authorList>
            <person name="Yin J."/>
        </authorList>
    </citation>
    <scope>NUCLEOTIDE SEQUENCE</scope>
    <source>
        <strain evidence="3">Cra20</strain>
    </source>
</reference>
<feature type="domain" description="Autotransporter" evidence="2">
    <location>
        <begin position="1876"/>
        <end position="2150"/>
    </location>
</feature>
<dbReference type="NCBIfam" id="TIGR02601">
    <property type="entry name" value="autotrns_rpt"/>
    <property type="match status" value="1"/>
</dbReference>
<dbReference type="InterPro" id="IPR005546">
    <property type="entry name" value="Autotransporte_beta"/>
</dbReference>